<dbReference type="STRING" id="1384049.CD29_15445"/>
<dbReference type="PANTHER" id="PTHR36437:SF2">
    <property type="entry name" value="GLYOXALASE_BLEOMYCIN RESISTANCE PROTEIN_DIOXYGENASE"/>
    <property type="match status" value="1"/>
</dbReference>
<gene>
    <name evidence="2" type="ORF">CD29_15445</name>
</gene>
<dbReference type="PANTHER" id="PTHR36437">
    <property type="entry name" value="GLYOXALASE/BLEOMYCIN RESISTANCE PROTEIN/DIOXYGENASE"/>
    <property type="match status" value="1"/>
</dbReference>
<dbReference type="OrthoDB" id="9803079at2"/>
<dbReference type="AlphaFoldDB" id="A0A0A3HXC5"/>
<dbReference type="SUPFAM" id="SSF54593">
    <property type="entry name" value="Glyoxalase/Bleomycin resistance protein/Dihydroxybiphenyl dioxygenase"/>
    <property type="match status" value="1"/>
</dbReference>
<dbReference type="RefSeq" id="WP_036188513.1">
    <property type="nucleotide sequence ID" value="NZ_AVDA01000020.1"/>
</dbReference>
<keyword evidence="3" id="KW-1185">Reference proteome</keyword>
<protein>
    <recommendedName>
        <fullName evidence="1">VOC domain-containing protein</fullName>
    </recommendedName>
</protein>
<dbReference type="PROSITE" id="PS51819">
    <property type="entry name" value="VOC"/>
    <property type="match status" value="1"/>
</dbReference>
<sequence>MIKQIATVAVYVEDQQKAKTFWTEKVGFEVVAEHPMGSNATWLEVAPKGAESRLVLYPKAMMKGSENMKASIVFKSEDVKDTYEKMKASGVEFLGELQEMQFGSFVQFKDEDGNEFLLKG</sequence>
<dbReference type="Proteomes" id="UP000030416">
    <property type="component" value="Unassembled WGS sequence"/>
</dbReference>
<evidence type="ECO:0000313" key="2">
    <source>
        <dbReference type="EMBL" id="KGR77256.1"/>
    </source>
</evidence>
<name>A0A0A3HXC5_9BACL</name>
<evidence type="ECO:0000313" key="3">
    <source>
        <dbReference type="Proteomes" id="UP000030416"/>
    </source>
</evidence>
<dbReference type="eggNOG" id="COG0346">
    <property type="taxonomic scope" value="Bacteria"/>
</dbReference>
<dbReference type="Pfam" id="PF00903">
    <property type="entry name" value="Glyoxalase"/>
    <property type="match status" value="1"/>
</dbReference>
<dbReference type="EMBL" id="JPVN01000020">
    <property type="protein sequence ID" value="KGR77256.1"/>
    <property type="molecule type" value="Genomic_DNA"/>
</dbReference>
<evidence type="ECO:0000259" key="1">
    <source>
        <dbReference type="PROSITE" id="PS51819"/>
    </source>
</evidence>
<dbReference type="InterPro" id="IPR029068">
    <property type="entry name" value="Glyas_Bleomycin-R_OHBP_Dase"/>
</dbReference>
<dbReference type="InterPro" id="IPR037523">
    <property type="entry name" value="VOC_core"/>
</dbReference>
<comment type="caution">
    <text evidence="2">The sequence shown here is derived from an EMBL/GenBank/DDBJ whole genome shotgun (WGS) entry which is preliminary data.</text>
</comment>
<feature type="domain" description="VOC" evidence="1">
    <location>
        <begin position="4"/>
        <end position="120"/>
    </location>
</feature>
<dbReference type="Gene3D" id="3.10.180.10">
    <property type="entry name" value="2,3-Dihydroxybiphenyl 1,2-Dioxygenase, domain 1"/>
    <property type="match status" value="1"/>
</dbReference>
<dbReference type="InterPro" id="IPR004360">
    <property type="entry name" value="Glyas_Fos-R_dOase_dom"/>
</dbReference>
<reference evidence="2 3" key="1">
    <citation type="submission" date="2014-02" db="EMBL/GenBank/DDBJ databases">
        <title>Draft genome sequence of Lysinibacillus manganicus DSM 26584T.</title>
        <authorList>
            <person name="Zhang F."/>
            <person name="Wang G."/>
            <person name="Zhang L."/>
        </authorList>
    </citation>
    <scope>NUCLEOTIDE SEQUENCE [LARGE SCALE GENOMIC DNA]</scope>
    <source>
        <strain evidence="2 3">DSM 26584</strain>
    </source>
</reference>
<proteinExistence type="predicted"/>
<organism evidence="2 3">
    <name type="scientific">Ureibacillus manganicus DSM 26584</name>
    <dbReference type="NCBI Taxonomy" id="1384049"/>
    <lineage>
        <taxon>Bacteria</taxon>
        <taxon>Bacillati</taxon>
        <taxon>Bacillota</taxon>
        <taxon>Bacilli</taxon>
        <taxon>Bacillales</taxon>
        <taxon>Caryophanaceae</taxon>
        <taxon>Ureibacillus</taxon>
    </lineage>
</organism>
<accession>A0A0A3HXC5</accession>